<feature type="region of interest" description="Disordered" evidence="1">
    <location>
        <begin position="135"/>
        <end position="179"/>
    </location>
</feature>
<reference evidence="3" key="1">
    <citation type="journal article" date="2020" name="Nat. Genet.">
        <title>Genomic diversifications of five Gossypium allopolyploid species and their impact on cotton improvement.</title>
        <authorList>
            <person name="Chen Z.J."/>
            <person name="Sreedasyam A."/>
            <person name="Ando A."/>
            <person name="Song Q."/>
            <person name="De Santiago L.M."/>
            <person name="Hulse-Kemp A.M."/>
            <person name="Ding M."/>
            <person name="Ye W."/>
            <person name="Kirkbride R.C."/>
            <person name="Jenkins J."/>
            <person name="Plott C."/>
            <person name="Lovell J."/>
            <person name="Lin Y.M."/>
            <person name="Vaughn R."/>
            <person name="Liu B."/>
            <person name="Simpson S."/>
            <person name="Scheffler B.E."/>
            <person name="Wen L."/>
            <person name="Saski C.A."/>
            <person name="Grover C.E."/>
            <person name="Hu G."/>
            <person name="Conover J.L."/>
            <person name="Carlson J.W."/>
            <person name="Shu S."/>
            <person name="Boston L.B."/>
            <person name="Williams M."/>
            <person name="Peterson D.G."/>
            <person name="McGee K."/>
            <person name="Jones D.C."/>
            <person name="Wendel J.F."/>
            <person name="Stelly D.M."/>
            <person name="Grimwood J."/>
            <person name="Schmutz J."/>
        </authorList>
    </citation>
    <scope>NUCLEOTIDE SEQUENCE [LARGE SCALE GENOMIC DNA]</scope>
    <source>
        <strain evidence="3">cv. TM-1</strain>
    </source>
</reference>
<sequence length="197" mass="22736">MDDLDCTPEQKLKGAVSLLRDEGYQWWLTIKEGTQPECLTWEFFKTTFQEKYVGASYVDACRREFLNLTHGDRSVAEYEAKFLRMSCYARGMVASEYERCIHFEDGLRDNLRVLIAPQRKRDFSALVEKVKTAEEVKHAGPQNHDRERGKNKRDLEPPNSTLRLKKKAKDDRLVRAGPPVTVTGLQPCTDCGRRHQG</sequence>
<evidence type="ECO:0000259" key="2">
    <source>
        <dbReference type="Pfam" id="PF03732"/>
    </source>
</evidence>
<keyword evidence="3" id="KW-1185">Reference proteome</keyword>
<accession>A0ABM3BJB1</accession>
<evidence type="ECO:0000256" key="1">
    <source>
        <dbReference type="SAM" id="MobiDB-lite"/>
    </source>
</evidence>
<evidence type="ECO:0000313" key="3">
    <source>
        <dbReference type="Proteomes" id="UP000818029"/>
    </source>
</evidence>
<dbReference type="InterPro" id="IPR005162">
    <property type="entry name" value="Retrotrans_gag_dom"/>
</dbReference>
<evidence type="ECO:0000313" key="4">
    <source>
        <dbReference type="RefSeq" id="XP_040967106.1"/>
    </source>
</evidence>
<dbReference type="PANTHER" id="PTHR34482">
    <property type="entry name" value="DNA DAMAGE-INDUCIBLE PROTEIN 1-LIKE"/>
    <property type="match status" value="1"/>
</dbReference>
<dbReference type="RefSeq" id="XP_040967106.1">
    <property type="nucleotide sequence ID" value="XM_041111172.1"/>
</dbReference>
<dbReference type="Proteomes" id="UP000818029">
    <property type="component" value="Chromosome A04"/>
</dbReference>
<gene>
    <name evidence="4" type="primary">LOC121228047</name>
</gene>
<feature type="domain" description="Retrotransposon gag" evidence="2">
    <location>
        <begin position="15"/>
        <end position="108"/>
    </location>
</feature>
<protein>
    <recommendedName>
        <fullName evidence="2">Retrotransposon gag domain-containing protein</fullName>
    </recommendedName>
</protein>
<feature type="compositionally biased region" description="Basic and acidic residues" evidence="1">
    <location>
        <begin position="135"/>
        <end position="156"/>
    </location>
</feature>
<organism evidence="3 4">
    <name type="scientific">Gossypium hirsutum</name>
    <name type="common">Upland cotton</name>
    <name type="synonym">Gossypium mexicanum</name>
    <dbReference type="NCBI Taxonomy" id="3635"/>
    <lineage>
        <taxon>Eukaryota</taxon>
        <taxon>Viridiplantae</taxon>
        <taxon>Streptophyta</taxon>
        <taxon>Embryophyta</taxon>
        <taxon>Tracheophyta</taxon>
        <taxon>Spermatophyta</taxon>
        <taxon>Magnoliopsida</taxon>
        <taxon>eudicotyledons</taxon>
        <taxon>Gunneridae</taxon>
        <taxon>Pentapetalae</taxon>
        <taxon>rosids</taxon>
        <taxon>malvids</taxon>
        <taxon>Malvales</taxon>
        <taxon>Malvaceae</taxon>
        <taxon>Malvoideae</taxon>
        <taxon>Gossypium</taxon>
    </lineage>
</organism>
<dbReference type="GeneID" id="121228047"/>
<proteinExistence type="predicted"/>
<name>A0ABM3BJB1_GOSHI</name>
<dbReference type="Pfam" id="PF03732">
    <property type="entry name" value="Retrotrans_gag"/>
    <property type="match status" value="1"/>
</dbReference>
<reference evidence="4" key="2">
    <citation type="submission" date="2025-08" db="UniProtKB">
        <authorList>
            <consortium name="RefSeq"/>
        </authorList>
    </citation>
    <scope>IDENTIFICATION</scope>
</reference>
<dbReference type="PANTHER" id="PTHR34482:SF36">
    <property type="entry name" value="RETROTRANSPOSON GAG DOMAIN-CONTAINING PROTEIN"/>
    <property type="match status" value="1"/>
</dbReference>